<feature type="domain" description="SWIM-type" evidence="3">
    <location>
        <begin position="316"/>
        <end position="353"/>
    </location>
</feature>
<dbReference type="PROSITE" id="PS50966">
    <property type="entry name" value="ZF_SWIM"/>
    <property type="match status" value="1"/>
</dbReference>
<reference evidence="4 5" key="1">
    <citation type="journal article" date="2020" name="BMC Genomics">
        <title>Intraspecific diversification of the crop wild relative Brassica cretica Lam. using demographic model selection.</title>
        <authorList>
            <person name="Kioukis A."/>
            <person name="Michalopoulou V.A."/>
            <person name="Briers L."/>
            <person name="Pirintsos S."/>
            <person name="Studholme D.J."/>
            <person name="Pavlidis P."/>
            <person name="Sarris P.F."/>
        </authorList>
    </citation>
    <scope>NUCLEOTIDE SEQUENCE [LARGE SCALE GENOMIC DNA]</scope>
    <source>
        <strain evidence="5">cv. PFS-1207/04</strain>
    </source>
</reference>
<organism evidence="4 5">
    <name type="scientific">Brassica cretica</name>
    <name type="common">Mustard</name>
    <dbReference type="NCBI Taxonomy" id="69181"/>
    <lineage>
        <taxon>Eukaryota</taxon>
        <taxon>Viridiplantae</taxon>
        <taxon>Streptophyta</taxon>
        <taxon>Embryophyta</taxon>
        <taxon>Tracheophyta</taxon>
        <taxon>Spermatophyta</taxon>
        <taxon>Magnoliopsida</taxon>
        <taxon>eudicotyledons</taxon>
        <taxon>Gunneridae</taxon>
        <taxon>Pentapetalae</taxon>
        <taxon>rosids</taxon>
        <taxon>malvids</taxon>
        <taxon>Brassicales</taxon>
        <taxon>Brassicaceae</taxon>
        <taxon>Brassiceae</taxon>
        <taxon>Brassica</taxon>
    </lineage>
</organism>
<dbReference type="PANTHER" id="PTHR33977">
    <property type="entry name" value="ZINC ION BINDING PROTEIN"/>
    <property type="match status" value="1"/>
</dbReference>
<keyword evidence="1" id="KW-0863">Zinc-finger</keyword>
<evidence type="ECO:0000313" key="4">
    <source>
        <dbReference type="EMBL" id="KAF3575718.1"/>
    </source>
</evidence>
<evidence type="ECO:0000256" key="2">
    <source>
        <dbReference type="SAM" id="MobiDB-lite"/>
    </source>
</evidence>
<evidence type="ECO:0000259" key="3">
    <source>
        <dbReference type="PROSITE" id="PS50966"/>
    </source>
</evidence>
<evidence type="ECO:0000256" key="1">
    <source>
        <dbReference type="PROSITE-ProRule" id="PRU00325"/>
    </source>
</evidence>
<keyword evidence="5" id="KW-1185">Reference proteome</keyword>
<dbReference type="InterPro" id="IPR007527">
    <property type="entry name" value="Znf_SWIM"/>
</dbReference>
<proteinExistence type="predicted"/>
<accession>A0ABQ7DCJ2</accession>
<name>A0ABQ7DCJ2_BRACR</name>
<gene>
    <name evidence="4" type="ORF">DY000_02033058</name>
</gene>
<dbReference type="PANTHER" id="PTHR33977:SF1">
    <property type="entry name" value="ZINC ION BINDING PROTEIN"/>
    <property type="match status" value="1"/>
</dbReference>
<feature type="region of interest" description="Disordered" evidence="2">
    <location>
        <begin position="512"/>
        <end position="531"/>
    </location>
</feature>
<feature type="compositionally biased region" description="Basic and acidic residues" evidence="2">
    <location>
        <begin position="512"/>
        <end position="529"/>
    </location>
</feature>
<dbReference type="Proteomes" id="UP000266723">
    <property type="component" value="Unassembled WGS sequence"/>
</dbReference>
<keyword evidence="1" id="KW-0479">Metal-binding</keyword>
<dbReference type="EMBL" id="QGKV02000649">
    <property type="protein sequence ID" value="KAF3575718.1"/>
    <property type="molecule type" value="Genomic_DNA"/>
</dbReference>
<comment type="caution">
    <text evidence="4">The sequence shown here is derived from an EMBL/GenBank/DDBJ whole genome shotgun (WGS) entry which is preliminary data.</text>
</comment>
<sequence>MWVESHQSNVFFYQGFSDAEPFSLGIQTEWQLQQMIRFGNCRLLASDSRFGTNKLKYPIHSLVVFDSENKAIPVAWIIAPRVSSGDAYRWMRALCNRVHAKDPLWKVAGFVVDDPFADITTIRDVFQCPVLFSFWRIRHAWHKNIIKRCQDTETRVEISRHLGQAVDKVCRKQGTATLFEGLMEHFGNSPEFVEYFRAVWSPRIGAWTSALQTLPLASQEICAAMELYHYQMTCRLLNERDSEAYQRTDWLVDKLGTKVHSYFWLDEYSGKDDFARYWKEEWVSGLTSFRKALSIPDSDAVISGMSAKVTDKYDGNEIHVVWSPSSHFGVCSCSWAEKGYICQHMIKLAQVFRGNRTAKESVSLLQYYQALVDLLHLPPHDSLFRDYAASLAVSVEKQINALGDLPKSDASEGTVQKEVAGEVATDLAGELSKMPMSRDKRRACSENAEDAISCSEMEMDHSLCSTKAGAEDVTSTVQNETDIVRENHERGAKRLKFCSTRARDYDDVAPTKRKLKERDDSHEEKESDIRNGWLKIMGEDQFPAMARVNGVGEGGEERPARAACFLLLFPFDLDKKQ</sequence>
<evidence type="ECO:0000313" key="5">
    <source>
        <dbReference type="Proteomes" id="UP000266723"/>
    </source>
</evidence>
<protein>
    <recommendedName>
        <fullName evidence="3">SWIM-type domain-containing protein</fullName>
    </recommendedName>
</protein>
<keyword evidence="1" id="KW-0862">Zinc</keyword>